<feature type="signal peptide" evidence="2">
    <location>
        <begin position="1"/>
        <end position="29"/>
    </location>
</feature>
<evidence type="ECO:0000313" key="4">
    <source>
        <dbReference type="EMBL" id="MFG3817604.1"/>
    </source>
</evidence>
<feature type="domain" description="CHAT" evidence="3">
    <location>
        <begin position="314"/>
        <end position="646"/>
    </location>
</feature>
<dbReference type="RefSeq" id="WP_393012036.1">
    <property type="nucleotide sequence ID" value="NZ_JAZAQF010000049.1"/>
</dbReference>
<dbReference type="PANTHER" id="PTHR10098">
    <property type="entry name" value="RAPSYN-RELATED"/>
    <property type="match status" value="1"/>
</dbReference>
<evidence type="ECO:0000259" key="3">
    <source>
        <dbReference type="Pfam" id="PF12770"/>
    </source>
</evidence>
<dbReference type="Gene3D" id="1.25.40.10">
    <property type="entry name" value="Tetratricopeptide repeat domain"/>
    <property type="match status" value="1"/>
</dbReference>
<dbReference type="Pfam" id="PF12770">
    <property type="entry name" value="CHAT"/>
    <property type="match status" value="1"/>
</dbReference>
<feature type="region of interest" description="Disordered" evidence="1">
    <location>
        <begin position="33"/>
        <end position="52"/>
    </location>
</feature>
<dbReference type="InterPro" id="IPR011990">
    <property type="entry name" value="TPR-like_helical_dom_sf"/>
</dbReference>
<dbReference type="Proteomes" id="UP001604335">
    <property type="component" value="Unassembled WGS sequence"/>
</dbReference>
<proteinExistence type="predicted"/>
<accession>A0ABW7C8V4</accession>
<keyword evidence="5" id="KW-1185">Reference proteome</keyword>
<organism evidence="4 5">
    <name type="scientific">Limnothrix redekei LRLZ20PSL1</name>
    <dbReference type="NCBI Taxonomy" id="3112953"/>
    <lineage>
        <taxon>Bacteria</taxon>
        <taxon>Bacillati</taxon>
        <taxon>Cyanobacteriota</taxon>
        <taxon>Cyanophyceae</taxon>
        <taxon>Pseudanabaenales</taxon>
        <taxon>Pseudanabaenaceae</taxon>
        <taxon>Limnothrix</taxon>
    </lineage>
</organism>
<evidence type="ECO:0000313" key="5">
    <source>
        <dbReference type="Proteomes" id="UP001604335"/>
    </source>
</evidence>
<name>A0ABW7C8V4_9CYAN</name>
<comment type="caution">
    <text evidence="4">The sequence shown here is derived from an EMBL/GenBank/DDBJ whole genome shotgun (WGS) entry which is preliminary data.</text>
</comment>
<sequence length="648" mass="69763">MVAWRWHWLAMVTISLLGGSVSFSGPATAAGRLIPNDQLPQPRPLLPHQAQSPEVDRLIQQADELFYRQDRYAEAARLYQQAIDQGGVNRPEAVGPLAQCLMLLGRDAEAIPLLRRFANGNPGNETWLSRLAIAEYRTHDYAAAEKHLLMAIQSWETKRASGDLNDIQRVTLLEQQSYAYRQLLRTLIAQGKIEAALEWAERGRARALVEVLMQQAARQPTAESLSIGQIRQLAKQLNATLITYAVLGKNPKIIGDEFEDDSIVAIWAVQPNGSITFKEVDLAQVSAKSLTELVLAARGAMTAVLPTAGSATIELKRLYQLLIAPIAPQLPRDPNQRLVFVVQGATNLVPFAALQHPNGDYLVQTQTIATTPSLQVLAIAEQRRKTQTPAAQPGLVVGNPVLMPEVPAGPDGQRERLAPLPGAETEAQAVAQMLGVQPLLTDQATKSAIVAEMPNQRILHFATHGVLDLDANLNEFGRPRDPNAPKARHGGVIVSPGSVIIGGNVTVNGNNANLALAGEGVVQPAVPGLLALAPSQGDDGLLRAAEIATMRLQAQLVVLSACNTGRGRITGDGVMGLARSFLVAGVPTVVASLWKVPDNPTKTLMIAFYQALQRNPDTAVALRSAMLETIKQHPNPRDWSAFITVGAP</sequence>
<dbReference type="PANTHER" id="PTHR10098:SF108">
    <property type="entry name" value="TETRATRICOPEPTIDE REPEAT PROTEIN 28"/>
    <property type="match status" value="1"/>
</dbReference>
<protein>
    <submittedName>
        <fullName evidence="4">CHAT domain-containing tetratricopeptide repeat protein</fullName>
    </submittedName>
</protein>
<evidence type="ECO:0000256" key="2">
    <source>
        <dbReference type="SAM" id="SignalP"/>
    </source>
</evidence>
<dbReference type="InterPro" id="IPR024983">
    <property type="entry name" value="CHAT_dom"/>
</dbReference>
<dbReference type="EMBL" id="JAZAQF010000049">
    <property type="protein sequence ID" value="MFG3817604.1"/>
    <property type="molecule type" value="Genomic_DNA"/>
</dbReference>
<gene>
    <name evidence="4" type="ORF">VPK24_08140</name>
</gene>
<keyword evidence="2" id="KW-0732">Signal</keyword>
<reference evidence="5" key="1">
    <citation type="journal article" date="2024" name="Algal Res.">
        <title>Biochemical, toxicological and genomic investigation of a high-biomass producing Limnothrix strain isolated from Italian shallow drinking water reservoir.</title>
        <authorList>
            <person name="Simonazzi M."/>
            <person name="Shishido T.K."/>
            <person name="Delbaje E."/>
            <person name="Wahlsten M."/>
            <person name="Fewer D.P."/>
            <person name="Sivonen K."/>
            <person name="Pezzolesi L."/>
            <person name="Pistocchi R."/>
        </authorList>
    </citation>
    <scope>NUCLEOTIDE SEQUENCE [LARGE SCALE GENOMIC DNA]</scope>
    <source>
        <strain evidence="5">LRLZ20PSL1</strain>
    </source>
</reference>
<evidence type="ECO:0000256" key="1">
    <source>
        <dbReference type="SAM" id="MobiDB-lite"/>
    </source>
</evidence>
<dbReference type="SUPFAM" id="SSF48452">
    <property type="entry name" value="TPR-like"/>
    <property type="match status" value="1"/>
</dbReference>
<feature type="chain" id="PRO_5046009311" evidence="2">
    <location>
        <begin position="30"/>
        <end position="648"/>
    </location>
</feature>